<protein>
    <submittedName>
        <fullName evidence="12">Mam3p</fullName>
    </submittedName>
</protein>
<proteinExistence type="predicted"/>
<dbReference type="GO" id="GO:0005737">
    <property type="term" value="C:cytoplasm"/>
    <property type="evidence" value="ECO:0007669"/>
    <property type="project" value="TreeGrafter"/>
</dbReference>
<dbReference type="PROSITE" id="PS51371">
    <property type="entry name" value="CBS"/>
    <property type="match status" value="1"/>
</dbReference>
<dbReference type="SMR" id="A0A015MN50"/>
<keyword evidence="6" id="KW-0129">CBS domain</keyword>
<evidence type="ECO:0000256" key="5">
    <source>
        <dbReference type="ARBA" id="ARBA00023136"/>
    </source>
</evidence>
<dbReference type="Pfam" id="PF01595">
    <property type="entry name" value="CNNM"/>
    <property type="match status" value="1"/>
</dbReference>
<feature type="region of interest" description="Disordered" evidence="8">
    <location>
        <begin position="398"/>
        <end position="426"/>
    </location>
</feature>
<accession>A0A015MN50</accession>
<gene>
    <name evidence="12" type="ORF">RirG_107260</name>
</gene>
<dbReference type="OMA" id="YFIHAIW"/>
<dbReference type="InterPro" id="IPR046342">
    <property type="entry name" value="CBS_dom_sf"/>
</dbReference>
<evidence type="ECO:0000256" key="2">
    <source>
        <dbReference type="ARBA" id="ARBA00022692"/>
    </source>
</evidence>
<sequence length="459" mass="51009">MVFSSKHFSLSMKKIIFFGCLILIANVLAIPVGNDEHEIMRNVHMKLSEKTSTEFWLKVALTVFLVLIGGLFAGLTLGLMSLDETNLHILASSGDPKQQKYAARIQPIRKNGHLLLVTLLLANVIVNETLPIVMDDVLGGGGITAVLASTALIVVFGEIIPQSVCSRYGLAVGAFFAWPVRILIWLTFVFSYPIAKLLDWVLGEDHGIIYRRAELKELIKYHESSERGGDLMKDSVTIIRGALDLQDKVVENAMTPIDKAYMISIDSILDRITIREIYTTGHSRIPVYEGSRDNILGVLLVKSLIMHNPDDSKPLRDCKINSIPTVEAKTPLFDILNTFQEGKSHMSLVFKEGVPVGIITLEDVLEELIQEEIYDESDVRTGLAVKLETGGQLILSSKRKRTSSLNNNKGKFKSSSSHPLTRANTDTAIDPKIDMIGDTSKNDNDLIIFDEPEHKDYNH</sequence>
<evidence type="ECO:0000256" key="9">
    <source>
        <dbReference type="SAM" id="Phobius"/>
    </source>
</evidence>
<evidence type="ECO:0000313" key="13">
    <source>
        <dbReference type="Proteomes" id="UP000022910"/>
    </source>
</evidence>
<dbReference type="PANTHER" id="PTHR12064">
    <property type="entry name" value="METAL TRANSPORTER CNNM"/>
    <property type="match status" value="1"/>
</dbReference>
<dbReference type="Gene3D" id="3.10.580.10">
    <property type="entry name" value="CBS-domain"/>
    <property type="match status" value="1"/>
</dbReference>
<evidence type="ECO:0000259" key="10">
    <source>
        <dbReference type="PROSITE" id="PS51371"/>
    </source>
</evidence>
<keyword evidence="13" id="KW-1185">Reference proteome</keyword>
<dbReference type="GO" id="GO:0010960">
    <property type="term" value="P:magnesium ion homeostasis"/>
    <property type="evidence" value="ECO:0007669"/>
    <property type="project" value="InterPro"/>
</dbReference>
<dbReference type="InterPro" id="IPR045095">
    <property type="entry name" value="ACDP"/>
</dbReference>
<reference evidence="12 13" key="1">
    <citation type="submission" date="2014-02" db="EMBL/GenBank/DDBJ databases">
        <title>Single nucleus genome sequencing reveals high similarity among nuclei of an endomycorrhizal fungus.</title>
        <authorList>
            <person name="Lin K."/>
            <person name="Geurts R."/>
            <person name="Zhang Z."/>
            <person name="Limpens E."/>
            <person name="Saunders D.G."/>
            <person name="Mu D."/>
            <person name="Pang E."/>
            <person name="Cao H."/>
            <person name="Cha H."/>
            <person name="Lin T."/>
            <person name="Zhou Q."/>
            <person name="Shang Y."/>
            <person name="Li Y."/>
            <person name="Ivanov S."/>
            <person name="Sharma T."/>
            <person name="Velzen R.V."/>
            <person name="Ruijter N.D."/>
            <person name="Aanen D.K."/>
            <person name="Win J."/>
            <person name="Kamoun S."/>
            <person name="Bisseling T."/>
            <person name="Huang S."/>
        </authorList>
    </citation>
    <scope>NUCLEOTIDE SEQUENCE [LARGE SCALE GENOMIC DNA]</scope>
    <source>
        <strain evidence="13">DAOM197198w</strain>
    </source>
</reference>
<evidence type="ECO:0000256" key="8">
    <source>
        <dbReference type="SAM" id="MobiDB-lite"/>
    </source>
</evidence>
<comment type="caution">
    <text evidence="12">The sequence shown here is derived from an EMBL/GenBank/DDBJ whole genome shotgun (WGS) entry which is preliminary data.</text>
</comment>
<dbReference type="Pfam" id="PF00571">
    <property type="entry name" value="CBS"/>
    <property type="match status" value="1"/>
</dbReference>
<evidence type="ECO:0000256" key="4">
    <source>
        <dbReference type="ARBA" id="ARBA00022989"/>
    </source>
</evidence>
<dbReference type="PROSITE" id="PS51846">
    <property type="entry name" value="CNNM"/>
    <property type="match status" value="1"/>
</dbReference>
<dbReference type="AlphaFoldDB" id="A0A015MN50"/>
<keyword evidence="4 7" id="KW-1133">Transmembrane helix</keyword>
<dbReference type="STRING" id="1432141.A0A015MN50"/>
<dbReference type="GO" id="GO:0030026">
    <property type="term" value="P:intracellular manganese ion homeostasis"/>
    <property type="evidence" value="ECO:0007669"/>
    <property type="project" value="TreeGrafter"/>
</dbReference>
<feature type="compositionally biased region" description="Low complexity" evidence="8">
    <location>
        <begin position="403"/>
        <end position="417"/>
    </location>
</feature>
<name>A0A015MN50_RHIIW</name>
<dbReference type="CDD" id="cd04590">
    <property type="entry name" value="CBS_pair_CorC_HlyC_assoc"/>
    <property type="match status" value="1"/>
</dbReference>
<comment type="subcellular location">
    <subcellularLocation>
        <location evidence="1">Membrane</location>
        <topology evidence="1">Multi-pass membrane protein</topology>
    </subcellularLocation>
</comment>
<keyword evidence="3" id="KW-0677">Repeat</keyword>
<organism evidence="12 13">
    <name type="scientific">Rhizophagus irregularis (strain DAOM 197198w)</name>
    <name type="common">Glomus intraradices</name>
    <dbReference type="NCBI Taxonomy" id="1432141"/>
    <lineage>
        <taxon>Eukaryota</taxon>
        <taxon>Fungi</taxon>
        <taxon>Fungi incertae sedis</taxon>
        <taxon>Mucoromycota</taxon>
        <taxon>Glomeromycotina</taxon>
        <taxon>Glomeromycetes</taxon>
        <taxon>Glomerales</taxon>
        <taxon>Glomeraceae</taxon>
        <taxon>Rhizophagus</taxon>
    </lineage>
</organism>
<dbReference type="FunFam" id="3.10.580.10:FF:000006">
    <property type="entry name" value="DUF21 and CBS domain protein"/>
    <property type="match status" value="1"/>
</dbReference>
<dbReference type="InterPro" id="IPR044751">
    <property type="entry name" value="Ion_transp-like_CBS"/>
</dbReference>
<feature type="domain" description="CBS" evidence="10">
    <location>
        <begin position="319"/>
        <end position="376"/>
    </location>
</feature>
<evidence type="ECO:0000256" key="1">
    <source>
        <dbReference type="ARBA" id="ARBA00004141"/>
    </source>
</evidence>
<dbReference type="OrthoDB" id="5353557at2759"/>
<dbReference type="GO" id="GO:0016020">
    <property type="term" value="C:membrane"/>
    <property type="evidence" value="ECO:0007669"/>
    <property type="project" value="UniProtKB-SubCell"/>
</dbReference>
<dbReference type="InterPro" id="IPR002550">
    <property type="entry name" value="CNNM"/>
</dbReference>
<dbReference type="EMBL" id="JEMT01017378">
    <property type="protein sequence ID" value="EXX68213.1"/>
    <property type="molecule type" value="Genomic_DNA"/>
</dbReference>
<evidence type="ECO:0000259" key="11">
    <source>
        <dbReference type="PROSITE" id="PS51846"/>
    </source>
</evidence>
<evidence type="ECO:0000256" key="3">
    <source>
        <dbReference type="ARBA" id="ARBA00022737"/>
    </source>
</evidence>
<keyword evidence="2 7" id="KW-0812">Transmembrane</keyword>
<dbReference type="Proteomes" id="UP000022910">
    <property type="component" value="Unassembled WGS sequence"/>
</dbReference>
<evidence type="ECO:0000256" key="6">
    <source>
        <dbReference type="PROSITE-ProRule" id="PRU00703"/>
    </source>
</evidence>
<dbReference type="SUPFAM" id="SSF54631">
    <property type="entry name" value="CBS-domain pair"/>
    <property type="match status" value="1"/>
</dbReference>
<dbReference type="HOGENOM" id="CLU_011310_0_3_1"/>
<feature type="domain" description="CNNM transmembrane" evidence="11">
    <location>
        <begin position="51"/>
        <end position="232"/>
    </location>
</feature>
<feature type="transmembrane region" description="Helical" evidence="9">
    <location>
        <begin position="168"/>
        <end position="192"/>
    </location>
</feature>
<feature type="transmembrane region" description="Helical" evidence="9">
    <location>
        <begin position="55"/>
        <end position="80"/>
    </location>
</feature>
<dbReference type="PANTHER" id="PTHR12064:SF90">
    <property type="entry name" value="CNNM TRANSMEMBRANE DOMAIN-CONTAINING PROTEIN"/>
    <property type="match status" value="1"/>
</dbReference>
<keyword evidence="5 7" id="KW-0472">Membrane</keyword>
<dbReference type="InterPro" id="IPR000644">
    <property type="entry name" value="CBS_dom"/>
</dbReference>
<feature type="transmembrane region" description="Helical" evidence="9">
    <location>
        <begin position="138"/>
        <end position="156"/>
    </location>
</feature>
<evidence type="ECO:0000313" key="12">
    <source>
        <dbReference type="EMBL" id="EXX68213.1"/>
    </source>
</evidence>
<evidence type="ECO:0000256" key="7">
    <source>
        <dbReference type="PROSITE-ProRule" id="PRU01193"/>
    </source>
</evidence>